<proteinExistence type="predicted"/>
<dbReference type="Pfam" id="PF03060">
    <property type="entry name" value="NMO"/>
    <property type="match status" value="1"/>
</dbReference>
<evidence type="ECO:0000256" key="1">
    <source>
        <dbReference type="ARBA" id="ARBA00022630"/>
    </source>
</evidence>
<dbReference type="InterPro" id="IPR013785">
    <property type="entry name" value="Aldolase_TIM"/>
</dbReference>
<sequence>MGSLGQRVTSLTGARYPVMQDALGTYKTAKLAAAVSEAGGLGTVSIPGTTVDPDHGAAVLREHIEETLRLTSAPFAVNIAVLKTEDGKVAPLSERYLQTIVELREDDERAREQLRVLTTSALFPAEHRDLIEGSGLVHFHKVGSTGAAVRAAERGADGIIAVGYEMGGHTHNRPVHTFVLVRNVSEAVDVPVIAGGGIRDGRGMAAAFCLGAEAVAMGTRFIASDGNGDWDPAYGDAVIGMREGEDITFPGVFGPVRGIRSKGVEKLRQLMDSGADTAVINAWKDQHFQLAQREGKLEEGLVPMGQVASGIAAPVRIGEFIPAMADEARALLADGDITL</sequence>
<dbReference type="PANTHER" id="PTHR32332">
    <property type="entry name" value="2-NITROPROPANE DIOXYGENASE"/>
    <property type="match status" value="1"/>
</dbReference>
<gene>
    <name evidence="4" type="ORF">PU560_12225</name>
</gene>
<dbReference type="GO" id="GO:0004497">
    <property type="term" value="F:monooxygenase activity"/>
    <property type="evidence" value="ECO:0007669"/>
    <property type="project" value="UniProtKB-KW"/>
</dbReference>
<keyword evidence="2" id="KW-0288">FMN</keyword>
<dbReference type="SUPFAM" id="SSF51412">
    <property type="entry name" value="Inosine monophosphate dehydrogenase (IMPDH)"/>
    <property type="match status" value="1"/>
</dbReference>
<evidence type="ECO:0000256" key="3">
    <source>
        <dbReference type="ARBA" id="ARBA00023002"/>
    </source>
</evidence>
<accession>A0ABT5TYU1</accession>
<dbReference type="Proteomes" id="UP001165561">
    <property type="component" value="Unassembled WGS sequence"/>
</dbReference>
<protein>
    <submittedName>
        <fullName evidence="4">Nitronate monooxygenase</fullName>
    </submittedName>
</protein>
<evidence type="ECO:0000256" key="2">
    <source>
        <dbReference type="ARBA" id="ARBA00022643"/>
    </source>
</evidence>
<keyword evidence="3" id="KW-0560">Oxidoreductase</keyword>
<keyword evidence="1" id="KW-0285">Flavoprotein</keyword>
<comment type="caution">
    <text evidence="4">The sequence shown here is derived from an EMBL/GenBank/DDBJ whole genome shotgun (WGS) entry which is preliminary data.</text>
</comment>
<keyword evidence="5" id="KW-1185">Reference proteome</keyword>
<name>A0ABT5TYU1_9MICO</name>
<dbReference type="PANTHER" id="PTHR32332:SF20">
    <property type="entry name" value="2-NITROPROPANE DIOXYGENASE-LIKE PROTEIN"/>
    <property type="match status" value="1"/>
</dbReference>
<evidence type="ECO:0000313" key="4">
    <source>
        <dbReference type="EMBL" id="MDD9207226.1"/>
    </source>
</evidence>
<reference evidence="4" key="1">
    <citation type="submission" date="2023-02" db="EMBL/GenBank/DDBJ databases">
        <title>Georgenia sp.10Sc9-8, isolated from a soil sample collected from the Taklamakan desert.</title>
        <authorList>
            <person name="Liu S."/>
        </authorList>
    </citation>
    <scope>NUCLEOTIDE SEQUENCE</scope>
    <source>
        <strain evidence="4">10Sc9-8</strain>
    </source>
</reference>
<dbReference type="Gene3D" id="3.20.20.70">
    <property type="entry name" value="Aldolase class I"/>
    <property type="match status" value="1"/>
</dbReference>
<evidence type="ECO:0000313" key="5">
    <source>
        <dbReference type="Proteomes" id="UP001165561"/>
    </source>
</evidence>
<dbReference type="InterPro" id="IPR004136">
    <property type="entry name" value="NMO"/>
</dbReference>
<dbReference type="CDD" id="cd04730">
    <property type="entry name" value="NPD_like"/>
    <property type="match status" value="1"/>
</dbReference>
<keyword evidence="4" id="KW-0503">Monooxygenase</keyword>
<organism evidence="4 5">
    <name type="scientific">Georgenia halotolerans</name>
    <dbReference type="NCBI Taxonomy" id="3028317"/>
    <lineage>
        <taxon>Bacteria</taxon>
        <taxon>Bacillati</taxon>
        <taxon>Actinomycetota</taxon>
        <taxon>Actinomycetes</taxon>
        <taxon>Micrococcales</taxon>
        <taxon>Bogoriellaceae</taxon>
        <taxon>Georgenia</taxon>
    </lineage>
</organism>
<dbReference type="EMBL" id="JARACI010001066">
    <property type="protein sequence ID" value="MDD9207226.1"/>
    <property type="molecule type" value="Genomic_DNA"/>
</dbReference>